<reference evidence="1 2" key="1">
    <citation type="journal article" date="2018" name="Sci. Rep.">
        <title>Comparative analysis of the Pocillopora damicornis genome highlights role of immune system in coral evolution.</title>
        <authorList>
            <person name="Cunning R."/>
            <person name="Bay R.A."/>
            <person name="Gillette P."/>
            <person name="Baker A.C."/>
            <person name="Traylor-Knowles N."/>
        </authorList>
    </citation>
    <scope>NUCLEOTIDE SEQUENCE [LARGE SCALE GENOMIC DNA]</scope>
    <source>
        <strain evidence="1">RSMAS</strain>
        <tissue evidence="1">Whole animal</tissue>
    </source>
</reference>
<evidence type="ECO:0000313" key="1">
    <source>
        <dbReference type="EMBL" id="RMX42020.1"/>
    </source>
</evidence>
<keyword evidence="2" id="KW-1185">Reference proteome</keyword>
<proteinExistence type="predicted"/>
<accession>A0A3M6TKW4</accession>
<dbReference type="OrthoDB" id="5972573at2759"/>
<dbReference type="Proteomes" id="UP000275408">
    <property type="component" value="Unassembled WGS sequence"/>
</dbReference>
<gene>
    <name evidence="1" type="ORF">pdam_00001281</name>
</gene>
<protein>
    <submittedName>
        <fullName evidence="1">Uncharacterized protein</fullName>
    </submittedName>
</protein>
<evidence type="ECO:0000313" key="2">
    <source>
        <dbReference type="Proteomes" id="UP000275408"/>
    </source>
</evidence>
<dbReference type="AlphaFoldDB" id="A0A3M6TKW4"/>
<name>A0A3M6TKW4_POCDA</name>
<comment type="caution">
    <text evidence="1">The sequence shown here is derived from an EMBL/GenBank/DDBJ whole genome shotgun (WGS) entry which is preliminary data.</text>
</comment>
<sequence>MASAKKNRWIKGRAIVSGVEEHILPRSNDLDNQWNTTYPYISDYDCIFDHPVDPFEIMSQYGEQQWQNLQDAKQAGTKIPINNLAHFTSKGNATRIIASGGVKGRMKKIDEDENGDDIQASLSWWSPKFTEEDINLVRNTLDKAIRPFYGDDDDQESLRNQFAESDAFKPKGWRYGDVFFEYGIDELCRLYKDYRAIGKEKKIQFKILGTYVYKQEIMYAVLVCSDEDKQFADYPVAHSNLNWVWRPQATSSKIVRLDRFHQRPQFRRWENVAFAFYVSHDVFNLPELEAHRGEL</sequence>
<organism evidence="1 2">
    <name type="scientific">Pocillopora damicornis</name>
    <name type="common">Cauliflower coral</name>
    <name type="synonym">Millepora damicornis</name>
    <dbReference type="NCBI Taxonomy" id="46731"/>
    <lineage>
        <taxon>Eukaryota</taxon>
        <taxon>Metazoa</taxon>
        <taxon>Cnidaria</taxon>
        <taxon>Anthozoa</taxon>
        <taxon>Hexacorallia</taxon>
        <taxon>Scleractinia</taxon>
        <taxon>Astrocoeniina</taxon>
        <taxon>Pocilloporidae</taxon>
        <taxon>Pocillopora</taxon>
    </lineage>
</organism>
<dbReference type="EMBL" id="RCHS01003423">
    <property type="protein sequence ID" value="RMX42020.1"/>
    <property type="molecule type" value="Genomic_DNA"/>
</dbReference>